<dbReference type="GO" id="GO:0000724">
    <property type="term" value="P:double-strand break repair via homologous recombination"/>
    <property type="evidence" value="ECO:0007669"/>
    <property type="project" value="UniProtKB-UniRule"/>
</dbReference>
<keyword evidence="3 13" id="KW-0227">DNA damage</keyword>
<evidence type="ECO:0000256" key="9">
    <source>
        <dbReference type="ARBA" id="ARBA00023204"/>
    </source>
</evidence>
<dbReference type="CDD" id="cd17932">
    <property type="entry name" value="DEXQc_UvrD"/>
    <property type="match status" value="1"/>
</dbReference>
<dbReference type="RefSeq" id="WP_010618976.1">
    <property type="nucleotide sequence ID" value="NZ_PUFO01000034.1"/>
</dbReference>
<evidence type="ECO:0000256" key="13">
    <source>
        <dbReference type="HAMAP-Rule" id="MF_01451"/>
    </source>
</evidence>
<dbReference type="SUPFAM" id="SSF52540">
    <property type="entry name" value="P-loop containing nucleoside triphosphate hydrolases"/>
    <property type="match status" value="1"/>
</dbReference>
<dbReference type="OrthoDB" id="9810135at2"/>
<evidence type="ECO:0000256" key="3">
    <source>
        <dbReference type="ARBA" id="ARBA00022763"/>
    </source>
</evidence>
<dbReference type="InterPro" id="IPR011604">
    <property type="entry name" value="PDDEXK-like_dom_sf"/>
</dbReference>
<dbReference type="InterPro" id="IPR014017">
    <property type="entry name" value="DNA_helicase_UvrD-like_C"/>
</dbReference>
<feature type="domain" description="UvrD-like helicase C-terminal" evidence="16">
    <location>
        <begin position="508"/>
        <end position="802"/>
    </location>
</feature>
<dbReference type="InterPro" id="IPR014016">
    <property type="entry name" value="UvrD-like_ATP-bd"/>
</dbReference>
<dbReference type="PROSITE" id="PS51198">
    <property type="entry name" value="UVRD_HELICASE_ATP_BIND"/>
    <property type="match status" value="1"/>
</dbReference>
<evidence type="ECO:0000256" key="7">
    <source>
        <dbReference type="ARBA" id="ARBA00022840"/>
    </source>
</evidence>
<keyword evidence="1 13" id="KW-0540">Nuclease</keyword>
<keyword evidence="5 13" id="KW-0347">Helicase</keyword>
<reference evidence="17 18" key="1">
    <citation type="journal article" date="2019" name="Appl. Microbiol. Biotechnol.">
        <title>Uncovering carbohydrate metabolism through a genotype-phenotype association study of 56 lactic acid bacteria genomes.</title>
        <authorList>
            <person name="Buron-Moles G."/>
            <person name="Chailyan A."/>
            <person name="Dolejs I."/>
            <person name="Forster J."/>
            <person name="Miks M.H."/>
        </authorList>
    </citation>
    <scope>NUCLEOTIDE SEQUENCE [LARGE SCALE GENOMIC DNA]</scope>
    <source>
        <strain evidence="17 18">ATCC 49373</strain>
    </source>
</reference>
<evidence type="ECO:0000256" key="4">
    <source>
        <dbReference type="ARBA" id="ARBA00022801"/>
    </source>
</evidence>
<comment type="catalytic activity">
    <reaction evidence="12 13">
        <text>ATP + H2O = ADP + phosphate + H(+)</text>
        <dbReference type="Rhea" id="RHEA:13065"/>
        <dbReference type="ChEBI" id="CHEBI:15377"/>
        <dbReference type="ChEBI" id="CHEBI:15378"/>
        <dbReference type="ChEBI" id="CHEBI:30616"/>
        <dbReference type="ChEBI" id="CHEBI:43474"/>
        <dbReference type="ChEBI" id="CHEBI:456216"/>
        <dbReference type="EC" id="5.6.2.4"/>
    </reaction>
</comment>
<dbReference type="HAMAP" id="MF_01451">
    <property type="entry name" value="AddA"/>
    <property type="match status" value="1"/>
</dbReference>
<comment type="catalytic activity">
    <reaction evidence="11 13">
        <text>Couples ATP hydrolysis with the unwinding of duplex DNA by translocating in the 3'-5' direction.</text>
        <dbReference type="EC" id="5.6.2.4"/>
    </reaction>
</comment>
<dbReference type="GO" id="GO:0003690">
    <property type="term" value="F:double-stranded DNA binding"/>
    <property type="evidence" value="ECO:0007669"/>
    <property type="project" value="UniProtKB-UniRule"/>
</dbReference>
<dbReference type="InterPro" id="IPR027417">
    <property type="entry name" value="P-loop_NTPase"/>
</dbReference>
<evidence type="ECO:0000256" key="5">
    <source>
        <dbReference type="ARBA" id="ARBA00022806"/>
    </source>
</evidence>
<comment type="caution">
    <text evidence="17">The sequence shown here is derived from an EMBL/GenBank/DDBJ whole genome shotgun (WGS) entry which is preliminary data.</text>
</comment>
<accession>A0A4R5NPR8</accession>
<keyword evidence="2 13" id="KW-0547">Nucleotide-binding</keyword>
<comment type="subunit">
    <text evidence="13">Heterodimer of AddA and AddB/RexB.</text>
</comment>
<dbReference type="GO" id="GO:0008408">
    <property type="term" value="F:3'-5' exonuclease activity"/>
    <property type="evidence" value="ECO:0007669"/>
    <property type="project" value="UniProtKB-UniRule"/>
</dbReference>
<protein>
    <recommendedName>
        <fullName evidence="13">ATP-dependent helicase/nuclease subunit A</fullName>
        <ecNumber evidence="13">3.1.-.-</ecNumber>
        <ecNumber evidence="13">5.6.2.4</ecNumber>
    </recommendedName>
    <alternativeName>
        <fullName evidence="13">ATP-dependent helicase/nuclease AddA</fullName>
    </alternativeName>
    <alternativeName>
        <fullName evidence="13">DNA 3'-5' helicase AddA</fullName>
    </alternativeName>
</protein>
<name>A0A4R5NPR8_9LACO</name>
<proteinExistence type="inferred from homology"/>
<keyword evidence="7 13" id="KW-0067">ATP-binding</keyword>
<dbReference type="STRING" id="1122149.FD44_GL000683"/>
<evidence type="ECO:0000256" key="6">
    <source>
        <dbReference type="ARBA" id="ARBA00022839"/>
    </source>
</evidence>
<feature type="binding site" evidence="14">
    <location>
        <begin position="25"/>
        <end position="32"/>
    </location>
    <ligand>
        <name>ATP</name>
        <dbReference type="ChEBI" id="CHEBI:30616"/>
    </ligand>
</feature>
<keyword evidence="18" id="KW-1185">Reference proteome</keyword>
<comment type="cofactor">
    <cofactor evidence="13">
        <name>Mg(2+)</name>
        <dbReference type="ChEBI" id="CHEBI:18420"/>
    </cofactor>
</comment>
<dbReference type="GO" id="GO:0033202">
    <property type="term" value="C:DNA helicase complex"/>
    <property type="evidence" value="ECO:0007669"/>
    <property type="project" value="TreeGrafter"/>
</dbReference>
<sequence>MADINYTKSQQQVIDTRKTNLLVSASAGSGKTRVLVDRVIKRVTEEGVGIDQLLIVTFTKAAAKEMKERIRKSLEKEINHAEGEKRQRLMTQLSLLPVANISTLDAFCQQLIEHYYYIINLDPVFRLLADRTEGILLRDQVWQDVREDLYGNDEDGLFRQLTVNFSNDRNDDGLTELVNKVYFYANSKPNPTEWLAQLAQPYDIGGSLNDSDIYQKKILPLVSDRLTEAIKGFKHVIALGIEMAYPKIVERSQADIERLESVKTQLPILKWNELIETLFVARKAAPQVSTKDEMHDQKKVVQESWKSTWQPIDDLKATYFALNESRTTEVMQQSHQIVSTLAKTVQAFSEAYQTEKLRQHVFDFSDLEHFALEILQSETDQGRAVREQLRNQYTEIMVDEYQDTNELQESILQTITKHDPGNLFMVGDVKQSIYRFRLADPSLFLNKFKRFKEHDEEGTNIELAENFRSVKNVDDFTNLIFTQLMDPQLGEMTYTGASKLVYGATYYPADYQPGTELLIYESQKQEKHQDEESTDEEPVDDAFQIDGKAEGQITMVGQRIQELIANKTPIFDRETGKLRPVEYRDIALLTPTKGNNLVITELFSRLNIPVLVNDAQNYFKTTEVQIMMALLSIIDNPYQDIPLVAILRSPIVGLDENQLAYLRITDKTGDYFQAVLRFHDTYQSDNSYGDVIYPKIKRFLEQLQLFKNVAKQNQLVTLIWRIYQETGFLDYVAAMPAGKQRQANLHALYERAAVYEQSNFKGLFQFVQFIQRMQNEDEDLSEAPTQVSDNVVRVMTIHGSKGLEFPVVFLMDMSHKFNMQDTMGDAVLNDKLGIGITYFDEKHRAKFDSLQKMVASDATRQASLAEEMRKLYVALTRAEQQLFIVGAVDDHEKTITSWENAQQSNQLVLDMNQRLAAKNNLTWIGMCLIRHPKFDQALRVAEGNPLFTDLNGDETKFSIRFVTPADLQQIGSKTAPLTGEEWLKQLESQSKEADLTDVNVDEIDQIMNFSYPDQVATRTTAYQSVSEVKRLFNDPDSMEMGQFSKDWDKAGSANRYVSKEFGRPKFLQTERKPVPTEIGTATHLLLQEIDLTQPITSARIAELIQQLVRGGVISESVASQINQQSILNFFENSQLGKLLLENPDEVKREQPFSLLLSANKLFNEIVDGDAKVLIHGIMDGYVTLDDEVILFDYKTDYVSMKDHEASLLKIEDRYRGQVNLYGEALRDILRRPVTHKYLYLLSSGDLVEIRDD</sequence>
<dbReference type="GO" id="GO:0005829">
    <property type="term" value="C:cytosol"/>
    <property type="evidence" value="ECO:0007669"/>
    <property type="project" value="TreeGrafter"/>
</dbReference>
<evidence type="ECO:0000256" key="8">
    <source>
        <dbReference type="ARBA" id="ARBA00023125"/>
    </source>
</evidence>
<dbReference type="SUPFAM" id="SSF52980">
    <property type="entry name" value="Restriction endonuclease-like"/>
    <property type="match status" value="1"/>
</dbReference>
<dbReference type="InterPro" id="IPR011335">
    <property type="entry name" value="Restrct_endonuc-II-like"/>
</dbReference>
<dbReference type="InterPro" id="IPR014152">
    <property type="entry name" value="AddA"/>
</dbReference>
<keyword evidence="4 13" id="KW-0378">Hydrolase</keyword>
<dbReference type="GO" id="GO:0043138">
    <property type="term" value="F:3'-5' DNA helicase activity"/>
    <property type="evidence" value="ECO:0007669"/>
    <property type="project" value="UniProtKB-UniRule"/>
</dbReference>
<dbReference type="PANTHER" id="PTHR11070:SF48">
    <property type="entry name" value="ATP-DEPENDENT HELICASE_NUCLEASE SUBUNIT A"/>
    <property type="match status" value="1"/>
</dbReference>
<feature type="domain" description="UvrD-like helicase ATP-binding" evidence="15">
    <location>
        <begin position="4"/>
        <end position="470"/>
    </location>
</feature>
<dbReference type="NCBIfam" id="TIGR02785">
    <property type="entry name" value="addA_Gpos"/>
    <property type="match status" value="1"/>
</dbReference>
<dbReference type="PANTHER" id="PTHR11070">
    <property type="entry name" value="UVRD / RECB / PCRA DNA HELICASE FAMILY MEMBER"/>
    <property type="match status" value="1"/>
</dbReference>
<dbReference type="EC" id="3.1.-.-" evidence="13"/>
<dbReference type="InterPro" id="IPR038726">
    <property type="entry name" value="PDDEXK_AddAB-type"/>
</dbReference>
<evidence type="ECO:0000313" key="18">
    <source>
        <dbReference type="Proteomes" id="UP000294854"/>
    </source>
</evidence>
<dbReference type="Gene3D" id="3.90.320.10">
    <property type="match status" value="1"/>
</dbReference>
<evidence type="ECO:0000256" key="2">
    <source>
        <dbReference type="ARBA" id="ARBA00022741"/>
    </source>
</evidence>
<dbReference type="PROSITE" id="PS51217">
    <property type="entry name" value="UVRD_HELICASE_CTER"/>
    <property type="match status" value="1"/>
</dbReference>
<evidence type="ECO:0000259" key="16">
    <source>
        <dbReference type="PROSITE" id="PS51217"/>
    </source>
</evidence>
<evidence type="ECO:0000256" key="10">
    <source>
        <dbReference type="ARBA" id="ARBA00023235"/>
    </source>
</evidence>
<dbReference type="GO" id="GO:0016887">
    <property type="term" value="F:ATP hydrolysis activity"/>
    <property type="evidence" value="ECO:0007669"/>
    <property type="project" value="RHEA"/>
</dbReference>
<keyword evidence="9 13" id="KW-0234">DNA repair</keyword>
<evidence type="ECO:0000256" key="11">
    <source>
        <dbReference type="ARBA" id="ARBA00034617"/>
    </source>
</evidence>
<dbReference type="Pfam" id="PF12705">
    <property type="entry name" value="PDDEXK_1"/>
    <property type="match status" value="1"/>
</dbReference>
<dbReference type="AlphaFoldDB" id="A0A4R5NPR8"/>
<organism evidence="17 18">
    <name type="scientific">Secundilactobacillus malefermentans</name>
    <dbReference type="NCBI Taxonomy" id="176292"/>
    <lineage>
        <taxon>Bacteria</taxon>
        <taxon>Bacillati</taxon>
        <taxon>Bacillota</taxon>
        <taxon>Bacilli</taxon>
        <taxon>Lactobacillales</taxon>
        <taxon>Lactobacillaceae</taxon>
        <taxon>Secundilactobacillus</taxon>
    </lineage>
</organism>
<comment type="function">
    <text evidence="13">The heterodimer acts as both an ATP-dependent DNA helicase and an ATP-dependent, dual-direction single-stranded exonuclease. Recognizes the chi site generating a DNA molecule suitable for the initiation of homologous recombination. The AddA nuclease domain is required for chi fragment generation; this subunit has the helicase and 3' -&gt; 5' nuclease activities.</text>
</comment>
<dbReference type="Pfam" id="PF13361">
    <property type="entry name" value="UvrD_C"/>
    <property type="match status" value="1"/>
</dbReference>
<keyword evidence="8 13" id="KW-0238">DNA-binding</keyword>
<evidence type="ECO:0000256" key="12">
    <source>
        <dbReference type="ARBA" id="ARBA00048988"/>
    </source>
</evidence>
<comment type="similarity">
    <text evidence="13">Belongs to the helicase family. AddA subfamily.</text>
</comment>
<dbReference type="Proteomes" id="UP000294854">
    <property type="component" value="Unassembled WGS sequence"/>
</dbReference>
<dbReference type="Gene3D" id="3.40.50.300">
    <property type="entry name" value="P-loop containing nucleotide triphosphate hydrolases"/>
    <property type="match status" value="4"/>
</dbReference>
<dbReference type="EMBL" id="PUFO01000034">
    <property type="protein sequence ID" value="TDG78624.1"/>
    <property type="molecule type" value="Genomic_DNA"/>
</dbReference>
<keyword evidence="6 13" id="KW-0269">Exonuclease</keyword>
<evidence type="ECO:0000313" key="17">
    <source>
        <dbReference type="EMBL" id="TDG78624.1"/>
    </source>
</evidence>
<dbReference type="Pfam" id="PF00580">
    <property type="entry name" value="UvrD-helicase"/>
    <property type="match status" value="1"/>
</dbReference>
<evidence type="ECO:0000256" key="14">
    <source>
        <dbReference type="PROSITE-ProRule" id="PRU00560"/>
    </source>
</evidence>
<evidence type="ECO:0000259" key="15">
    <source>
        <dbReference type="PROSITE" id="PS51198"/>
    </source>
</evidence>
<gene>
    <name evidence="13" type="primary">addA</name>
    <name evidence="17" type="ORF">C5L31_001650</name>
</gene>
<dbReference type="InterPro" id="IPR000212">
    <property type="entry name" value="DNA_helicase_UvrD/REP"/>
</dbReference>
<keyword evidence="10 13" id="KW-0413">Isomerase</keyword>
<dbReference type="EC" id="5.6.2.4" evidence="13"/>
<dbReference type="GO" id="GO:0005524">
    <property type="term" value="F:ATP binding"/>
    <property type="evidence" value="ECO:0007669"/>
    <property type="project" value="UniProtKB-UniRule"/>
</dbReference>
<evidence type="ECO:0000256" key="1">
    <source>
        <dbReference type="ARBA" id="ARBA00022722"/>
    </source>
</evidence>